<dbReference type="AlphaFoldDB" id="A0A3Q0JF65"/>
<evidence type="ECO:0000313" key="3">
    <source>
        <dbReference type="RefSeq" id="XP_026687127.1"/>
    </source>
</evidence>
<dbReference type="RefSeq" id="XP_026687127.1">
    <property type="nucleotide sequence ID" value="XM_026831326.1"/>
</dbReference>
<sequence>PPSVTEQGSDAGRGSKSGLGVRAPSPDTMVESVSSSTIESSGTIGSTSEPASSISHTSSSTLTSTSSATLSSSSTGLTTDGSDSSTTLGG</sequence>
<dbReference type="Proteomes" id="UP000079169">
    <property type="component" value="Unplaced"/>
</dbReference>
<accession>A0A3Q0JF65</accession>
<feature type="non-terminal residue" evidence="3">
    <location>
        <position position="1"/>
    </location>
</feature>
<protein>
    <submittedName>
        <fullName evidence="3">Uncharacterized serine-rich protein C11G7.01-like</fullName>
    </submittedName>
</protein>
<reference evidence="3" key="1">
    <citation type="submission" date="2025-08" db="UniProtKB">
        <authorList>
            <consortium name="RefSeq"/>
        </authorList>
    </citation>
    <scope>IDENTIFICATION</scope>
</reference>
<gene>
    <name evidence="3" type="primary">LOC113471869</name>
</gene>
<dbReference type="GeneID" id="113471869"/>
<name>A0A3Q0JF65_DIACI</name>
<organism evidence="2 3">
    <name type="scientific">Diaphorina citri</name>
    <name type="common">Asian citrus psyllid</name>
    <dbReference type="NCBI Taxonomy" id="121845"/>
    <lineage>
        <taxon>Eukaryota</taxon>
        <taxon>Metazoa</taxon>
        <taxon>Ecdysozoa</taxon>
        <taxon>Arthropoda</taxon>
        <taxon>Hexapoda</taxon>
        <taxon>Insecta</taxon>
        <taxon>Pterygota</taxon>
        <taxon>Neoptera</taxon>
        <taxon>Paraneoptera</taxon>
        <taxon>Hemiptera</taxon>
        <taxon>Sternorrhyncha</taxon>
        <taxon>Psylloidea</taxon>
        <taxon>Psyllidae</taxon>
        <taxon>Diaphorininae</taxon>
        <taxon>Diaphorina</taxon>
    </lineage>
</organism>
<keyword evidence="2" id="KW-1185">Reference proteome</keyword>
<proteinExistence type="predicted"/>
<feature type="region of interest" description="Disordered" evidence="1">
    <location>
        <begin position="1"/>
        <end position="90"/>
    </location>
</feature>
<dbReference type="PaxDb" id="121845-A0A3Q0JF65"/>
<feature type="compositionally biased region" description="Low complexity" evidence="1">
    <location>
        <begin position="30"/>
        <end position="90"/>
    </location>
</feature>
<evidence type="ECO:0000256" key="1">
    <source>
        <dbReference type="SAM" id="MobiDB-lite"/>
    </source>
</evidence>
<dbReference type="KEGG" id="dci:113471869"/>
<evidence type="ECO:0000313" key="2">
    <source>
        <dbReference type="Proteomes" id="UP000079169"/>
    </source>
</evidence>